<dbReference type="EMBL" id="HBEB01002923">
    <property type="protein sequence ID" value="CAD8267614.1"/>
    <property type="molecule type" value="Transcribed_RNA"/>
</dbReference>
<proteinExistence type="predicted"/>
<evidence type="ECO:0000313" key="3">
    <source>
        <dbReference type="Proteomes" id="UP000751190"/>
    </source>
</evidence>
<reference evidence="2" key="2">
    <citation type="submission" date="2021-05" db="EMBL/GenBank/DDBJ databases">
        <title>The genome of the haptophyte Pavlova lutheri (Diacronema luteri, Pavlovales) - a model for lipid biosynthesis in eukaryotic algae.</title>
        <authorList>
            <person name="Hulatt C.J."/>
            <person name="Posewitz M.C."/>
        </authorList>
    </citation>
    <scope>NUCLEOTIDE SEQUENCE</scope>
    <source>
        <strain evidence="2">NIVA-4/92</strain>
    </source>
</reference>
<organism evidence="1">
    <name type="scientific">Diacronema lutheri</name>
    <name type="common">Unicellular marine alga</name>
    <name type="synonym">Monochrysis lutheri</name>
    <dbReference type="NCBI Taxonomy" id="2081491"/>
    <lineage>
        <taxon>Eukaryota</taxon>
        <taxon>Haptista</taxon>
        <taxon>Haptophyta</taxon>
        <taxon>Pavlovophyceae</taxon>
        <taxon>Pavlovales</taxon>
        <taxon>Pavlovaceae</taxon>
        <taxon>Diacronema</taxon>
    </lineage>
</organism>
<accession>A0A7R9UKA4</accession>
<name>A0A7R9UKA4_DIALT</name>
<protein>
    <submittedName>
        <fullName evidence="1">Uncharacterized protein</fullName>
    </submittedName>
</protein>
<sequence length="140" mass="15297">MGHAASHDATDELGGALLGAHGPPIRGEQLHPVRPQRPHSLCTQTLFVGKDANGNLCDLLSARYIPAFIVTKQRDQSQQCTQFCLPLQNSLPLKTLLKADIGFCCMQGPGFNNFQGSLNEKVPGFVDVRAWQYTEGESDF</sequence>
<dbReference type="EMBL" id="JAGTXO010000050">
    <property type="protein sequence ID" value="KAG8458515.1"/>
    <property type="molecule type" value="Genomic_DNA"/>
</dbReference>
<gene>
    <name evidence="2" type="ORF">KFE25_003050</name>
    <name evidence="1" type="ORF">PLUT1463_LOCUS1928</name>
</gene>
<dbReference type="AlphaFoldDB" id="A0A7R9UKA4"/>
<dbReference type="Proteomes" id="UP000751190">
    <property type="component" value="Unassembled WGS sequence"/>
</dbReference>
<reference evidence="1" key="1">
    <citation type="submission" date="2021-01" db="EMBL/GenBank/DDBJ databases">
        <authorList>
            <person name="Corre E."/>
            <person name="Pelletier E."/>
            <person name="Niang G."/>
            <person name="Scheremetjew M."/>
            <person name="Finn R."/>
            <person name="Kale V."/>
            <person name="Holt S."/>
            <person name="Cochrane G."/>
            <person name="Meng A."/>
            <person name="Brown T."/>
            <person name="Cohen L."/>
        </authorList>
    </citation>
    <scope>NUCLEOTIDE SEQUENCE</scope>
    <source>
        <strain evidence="1">RCC1537</strain>
    </source>
</reference>
<keyword evidence="3" id="KW-1185">Reference proteome</keyword>
<evidence type="ECO:0000313" key="2">
    <source>
        <dbReference type="EMBL" id="KAG8458515.1"/>
    </source>
</evidence>
<evidence type="ECO:0000313" key="1">
    <source>
        <dbReference type="EMBL" id="CAD8267614.1"/>
    </source>
</evidence>